<dbReference type="RefSeq" id="WP_117325944.1">
    <property type="nucleotide sequence ID" value="NZ_QVTE01000016.1"/>
</dbReference>
<organism evidence="1 2">
    <name type="scientific">Peribacillus saganii</name>
    <dbReference type="NCBI Taxonomy" id="2303992"/>
    <lineage>
        <taxon>Bacteria</taxon>
        <taxon>Bacillati</taxon>
        <taxon>Bacillota</taxon>
        <taxon>Bacilli</taxon>
        <taxon>Bacillales</taxon>
        <taxon>Bacillaceae</taxon>
        <taxon>Peribacillus</taxon>
    </lineage>
</organism>
<evidence type="ECO:0000313" key="2">
    <source>
        <dbReference type="Proteomes" id="UP000264541"/>
    </source>
</evidence>
<evidence type="ECO:0000313" key="1">
    <source>
        <dbReference type="EMBL" id="RFU70361.1"/>
    </source>
</evidence>
<sequence length="63" mass="7258">MKEYKDYRTIYISAQGEKTDAEEIARVINIWAEDGAVLHSVVPRIYEGSTEGYYIILETTEVE</sequence>
<keyword evidence="2" id="KW-1185">Reference proteome</keyword>
<protein>
    <submittedName>
        <fullName evidence="1">Uncharacterized protein</fullName>
    </submittedName>
</protein>
<dbReference type="AlphaFoldDB" id="A0A372LQ74"/>
<dbReference type="Proteomes" id="UP000264541">
    <property type="component" value="Unassembled WGS sequence"/>
</dbReference>
<dbReference type="EMBL" id="QVTE01000016">
    <property type="protein sequence ID" value="RFU70361.1"/>
    <property type="molecule type" value="Genomic_DNA"/>
</dbReference>
<accession>A0A372LQ74</accession>
<proteinExistence type="predicted"/>
<comment type="caution">
    <text evidence="1">The sequence shown here is derived from an EMBL/GenBank/DDBJ whole genome shotgun (WGS) entry which is preliminary data.</text>
</comment>
<gene>
    <name evidence="1" type="ORF">D0469_07100</name>
</gene>
<name>A0A372LQ74_9BACI</name>
<dbReference type="OrthoDB" id="2991419at2"/>
<reference evidence="1 2" key="1">
    <citation type="submission" date="2018-08" db="EMBL/GenBank/DDBJ databases">
        <title>Bacillus chawlae sp. nov., Bacillus glennii sp. nov., and Bacillus saganii sp. nov. Isolated from the Vehicle Assembly Building at Kennedy Space Center where the Viking Spacecraft were Assembled.</title>
        <authorList>
            <person name="Seuylemezian A."/>
            <person name="Vaishampayan P."/>
        </authorList>
    </citation>
    <scope>NUCLEOTIDE SEQUENCE [LARGE SCALE GENOMIC DNA]</scope>
    <source>
        <strain evidence="1 2">V47-23a</strain>
    </source>
</reference>